<dbReference type="Pfam" id="PF11340">
    <property type="entry name" value="DUF3142"/>
    <property type="match status" value="1"/>
</dbReference>
<dbReference type="RefSeq" id="WP_200275473.1">
    <property type="nucleotide sequence ID" value="NZ_JAENII010000001.1"/>
</dbReference>
<protein>
    <submittedName>
        <fullName evidence="2">DUF3142 domain-containing protein</fullName>
    </submittedName>
</protein>
<reference evidence="2" key="1">
    <citation type="submission" date="2021-01" db="EMBL/GenBank/DDBJ databases">
        <title>Modified the classification status of verrucomicrobia.</title>
        <authorList>
            <person name="Feng X."/>
        </authorList>
    </citation>
    <scope>NUCLEOTIDE SEQUENCE</scope>
    <source>
        <strain evidence="2">KCTC 22201</strain>
    </source>
</reference>
<feature type="region of interest" description="Disordered" evidence="1">
    <location>
        <begin position="20"/>
        <end position="39"/>
    </location>
</feature>
<gene>
    <name evidence="2" type="ORF">JIN81_01270</name>
</gene>
<comment type="caution">
    <text evidence="2">The sequence shown here is derived from an EMBL/GenBank/DDBJ whole genome shotgun (WGS) entry which is preliminary data.</text>
</comment>
<accession>A0A934VCV5</accession>
<dbReference type="EMBL" id="JAENII010000001">
    <property type="protein sequence ID" value="MBK1825634.1"/>
    <property type="molecule type" value="Genomic_DNA"/>
</dbReference>
<dbReference type="Proteomes" id="UP000658278">
    <property type="component" value="Unassembled WGS sequence"/>
</dbReference>
<evidence type="ECO:0000313" key="2">
    <source>
        <dbReference type="EMBL" id="MBK1825634.1"/>
    </source>
</evidence>
<name>A0A934VCV5_9BACT</name>
<sequence>MARFLVLLCVGLGVCIGRSQTDAPTPPTPSQETAADESTWDPAPAFWVWDRTAFRPDDLEELQELGSSQLYWLMEDMQTNFPIPGGIRDYELQDYCPVIRFPPGAETVLQDHCWTLLRPSKSGVPAKITIFDRYMLHGRLQIDFDCPASLLPQYAARLKKLRKDLELDHLSVTALASWIDAPGFDALEKVADELVPMFYDLEKDDAADVRNGQLHPLIDASTVTWIRKWKVCSTPWRAGLPNYQRLTFFNEDGSLVGHHRKWSINGLITHPAIEPLAQQPDQMRLYQVTANGSLAGTRISRKQTLVWRQPDETTTRQAIEAARTAGARGIVWFAHPASPSKAWHSVPHLAAIQAGSKPSPKLTIQIRPAGTLRLINEGPGDLIMHPTGRPFKLIIEAPPGSFGHGGPDHFLRKHAPGASLNHPETIQRLELEFAKLHSGESLSTANRFLHLTDPDQLTWSVHPTP</sequence>
<proteinExistence type="predicted"/>
<organism evidence="2 3">
    <name type="scientific">Haloferula rosea</name>
    <dbReference type="NCBI Taxonomy" id="490093"/>
    <lineage>
        <taxon>Bacteria</taxon>
        <taxon>Pseudomonadati</taxon>
        <taxon>Verrucomicrobiota</taxon>
        <taxon>Verrucomicrobiia</taxon>
        <taxon>Verrucomicrobiales</taxon>
        <taxon>Verrucomicrobiaceae</taxon>
        <taxon>Haloferula</taxon>
    </lineage>
</organism>
<dbReference type="InterPro" id="IPR021488">
    <property type="entry name" value="DUF3142"/>
</dbReference>
<evidence type="ECO:0000256" key="1">
    <source>
        <dbReference type="SAM" id="MobiDB-lite"/>
    </source>
</evidence>
<keyword evidence="3" id="KW-1185">Reference proteome</keyword>
<dbReference type="AlphaFoldDB" id="A0A934VCV5"/>
<evidence type="ECO:0000313" key="3">
    <source>
        <dbReference type="Proteomes" id="UP000658278"/>
    </source>
</evidence>